<dbReference type="EMBL" id="CAJQZP010000518">
    <property type="protein sequence ID" value="CAG4965610.1"/>
    <property type="molecule type" value="Genomic_DNA"/>
</dbReference>
<comment type="caution">
    <text evidence="1">The sequence shown here is derived from an EMBL/GenBank/DDBJ whole genome shotgun (WGS) entry which is preliminary data.</text>
</comment>
<evidence type="ECO:0000313" key="2">
    <source>
        <dbReference type="Proteomes" id="UP000691718"/>
    </source>
</evidence>
<sequence>MSSVYVYICCVSANSTQWLQLDWLYSPCGSIVFSVRKEKCRAGPQDAECTARSSAHINIALSPAIP</sequence>
<protein>
    <submittedName>
        <fullName evidence="1">(apollo) hypothetical protein</fullName>
    </submittedName>
</protein>
<organism evidence="1 2">
    <name type="scientific">Parnassius apollo</name>
    <name type="common">Apollo butterfly</name>
    <name type="synonym">Papilio apollo</name>
    <dbReference type="NCBI Taxonomy" id="110799"/>
    <lineage>
        <taxon>Eukaryota</taxon>
        <taxon>Metazoa</taxon>
        <taxon>Ecdysozoa</taxon>
        <taxon>Arthropoda</taxon>
        <taxon>Hexapoda</taxon>
        <taxon>Insecta</taxon>
        <taxon>Pterygota</taxon>
        <taxon>Neoptera</taxon>
        <taxon>Endopterygota</taxon>
        <taxon>Lepidoptera</taxon>
        <taxon>Glossata</taxon>
        <taxon>Ditrysia</taxon>
        <taxon>Papilionoidea</taxon>
        <taxon>Papilionidae</taxon>
        <taxon>Parnassiinae</taxon>
        <taxon>Parnassini</taxon>
        <taxon>Parnassius</taxon>
        <taxon>Parnassius</taxon>
    </lineage>
</organism>
<name>A0A8S3WKK5_PARAO</name>
<evidence type="ECO:0000313" key="1">
    <source>
        <dbReference type="EMBL" id="CAG4965610.1"/>
    </source>
</evidence>
<dbReference type="AlphaFoldDB" id="A0A8S3WKK5"/>
<gene>
    <name evidence="1" type="ORF">PAPOLLO_LOCUS7434</name>
</gene>
<proteinExistence type="predicted"/>
<reference evidence="1" key="1">
    <citation type="submission" date="2021-04" db="EMBL/GenBank/DDBJ databases">
        <authorList>
            <person name="Tunstrom K."/>
        </authorList>
    </citation>
    <scope>NUCLEOTIDE SEQUENCE</scope>
</reference>
<dbReference type="Proteomes" id="UP000691718">
    <property type="component" value="Unassembled WGS sequence"/>
</dbReference>
<keyword evidence="2" id="KW-1185">Reference proteome</keyword>
<accession>A0A8S3WKK5</accession>